<organism evidence="1 2">
    <name type="scientific">Plebeiibacterium sediminum</name>
    <dbReference type="NCBI Taxonomy" id="2992112"/>
    <lineage>
        <taxon>Bacteria</taxon>
        <taxon>Pseudomonadati</taxon>
        <taxon>Bacteroidota</taxon>
        <taxon>Bacteroidia</taxon>
        <taxon>Marinilabiliales</taxon>
        <taxon>Marinilabiliaceae</taxon>
        <taxon>Plebeiibacterium</taxon>
    </lineage>
</organism>
<name>A0AAE3M2Z4_9BACT</name>
<evidence type="ECO:0000313" key="2">
    <source>
        <dbReference type="Proteomes" id="UP001209229"/>
    </source>
</evidence>
<evidence type="ECO:0000313" key="1">
    <source>
        <dbReference type="EMBL" id="MCW3786139.1"/>
    </source>
</evidence>
<proteinExistence type="predicted"/>
<sequence length="225" mass="26158">MDDQNMQSQINELNRKMDLVLESLNQQNRKAESVEDLFADLQIVGKDLYDTAVVELENQQVELDIDQLKFLGLKLLNNINDITVMLSVFESTVDFARDAGPLVGESIIDMTKKLHEFEKKGYFEFFAEMGKVIDNLISHYSKEDVTRLADHIVLIVDTMRKMTQPDMMLSIQNALDIYQTMDQKKVPEYSLFKLMREMNKPEMKKMMGVAVTFMKRLSKDKEIKQ</sequence>
<dbReference type="EMBL" id="JAPDPJ010000010">
    <property type="protein sequence ID" value="MCW3786139.1"/>
    <property type="molecule type" value="Genomic_DNA"/>
</dbReference>
<reference evidence="1" key="1">
    <citation type="submission" date="2022-10" db="EMBL/GenBank/DDBJ databases">
        <authorList>
            <person name="Yu W.X."/>
        </authorList>
    </citation>
    <scope>NUCLEOTIDE SEQUENCE</scope>
    <source>
        <strain evidence="1">AAT</strain>
    </source>
</reference>
<dbReference type="Proteomes" id="UP001209229">
    <property type="component" value="Unassembled WGS sequence"/>
</dbReference>
<comment type="caution">
    <text evidence="1">The sequence shown here is derived from an EMBL/GenBank/DDBJ whole genome shotgun (WGS) entry which is preliminary data.</text>
</comment>
<gene>
    <name evidence="1" type="ORF">OM075_06640</name>
</gene>
<keyword evidence="2" id="KW-1185">Reference proteome</keyword>
<dbReference type="AlphaFoldDB" id="A0AAE3M2Z4"/>
<accession>A0AAE3M2Z4</accession>
<dbReference type="RefSeq" id="WP_301189709.1">
    <property type="nucleotide sequence ID" value="NZ_JAPDPJ010000010.1"/>
</dbReference>
<protein>
    <recommendedName>
        <fullName evidence="3">DUF1641 domain-containing protein</fullName>
    </recommendedName>
</protein>
<evidence type="ECO:0008006" key="3">
    <source>
        <dbReference type="Google" id="ProtNLM"/>
    </source>
</evidence>